<evidence type="ECO:0000313" key="2">
    <source>
        <dbReference type="Proteomes" id="UP000265540"/>
    </source>
</evidence>
<protein>
    <recommendedName>
        <fullName evidence="3">Intein C-terminal splicing domain-containing protein</fullName>
    </recommendedName>
</protein>
<reference evidence="1 2" key="1">
    <citation type="journal article" date="2017" name="ISME J.">
        <title>Energy and carbon metabolisms in a deep terrestrial subsurface fluid microbial community.</title>
        <authorList>
            <person name="Momper L."/>
            <person name="Jungbluth S.P."/>
            <person name="Lee M.D."/>
            <person name="Amend J.P."/>
        </authorList>
    </citation>
    <scope>NUCLEOTIDE SEQUENCE [LARGE SCALE GENOMIC DNA]</scope>
    <source>
        <strain evidence="1">SURF_46</strain>
    </source>
</reference>
<dbReference type="Gene3D" id="2.170.16.10">
    <property type="entry name" value="Hedgehog/Intein (Hint) domain"/>
    <property type="match status" value="1"/>
</dbReference>
<dbReference type="Proteomes" id="UP000265540">
    <property type="component" value="Unassembled WGS sequence"/>
</dbReference>
<comment type="caution">
    <text evidence="1">The sequence shown here is derived from an EMBL/GenBank/DDBJ whole genome shotgun (WGS) entry which is preliminary data.</text>
</comment>
<dbReference type="SUPFAM" id="SSF51294">
    <property type="entry name" value="Hedgehog/intein (Hint) domain"/>
    <property type="match status" value="1"/>
</dbReference>
<gene>
    <name evidence="1" type="ORF">C4561_02530</name>
</gene>
<sequence>MEVENPLRQGYYKVTLDDQTVLDVTSEHPLFFKNDTYSGWGAFSPEMAYLDSGIQVALIKKGDYLLREDRTWSQILGYTYVEQGLQTYNLILDGDEHTYFANKVYAHNKNGCSDSNPAAPVLVSPPDTTTCFTSNTITLDWNAVSSWGTNCGGNTNTYKVYVDGAEVASVSDSVTSYDYTGSWNTSHTWYIKASNGARTTDSPTWGFTVDSCSRIVGRVWEDLNSDNTYSGYTEVMSDNVAPGNTCAPLVNGSIDFLNGSGTSIVGGWECNSWPAQAYYWSWDYDLNGAPGTLRTVGPHSFVPPSNDTTLFPCAYASWTFSRCTNLGCTNTANSSGTTCVVNSITIGNDNGEDWSNHLHMRWEKNRPPLATITSVPQVGHTTTVNGQPVNYYITGSSQSFTASATDTRANLTSVGIGMRPFNPTTRVVSDPFTSVGVNNSCSGTTCSATYSSAVPAGYSVYYSTAQDEYANVTPGVSNRCNGNPQVNQGIVTDWADCDPTWTDGYQDETVTRGVELPACAPFQNWPTEFIAANQLMTFSSNAKHPNGARVDYDYDVTCGDFPLTGAVTVEVTAGGVYGLGDWPDIRVYATTDLGQRLASTIGEINSDPDTFTYTFNLAAGRSITMVEVAFINDASNATEDRNVKIYNVEVRNNLAPPNDILYAFQPHDGTDVTRRVYYDTGTYFDGRNNDGTDPYTVVNDPNDTFKTDHVMMYYGGALRFPMMWRGPAAPGSCDITLNQNVPLPYYNGPVCTGSLIGVARTITGHTYETQTGYPTCGSLISINNTLNPIAQIFNGATPLLPTGTVSGDSFSITPLFRSTIFDSICINGILGDGTKGYVLQCVNGTGVTCTAGSGACAVNCTPTNALDASDINIDLLYLGFDNEKWFTFLDGDFYSSGVVADITTDPGDNFTSNFINTQTNTAIGGFGFAGTVIDPQRVGSGVSESGGFGQQLNVTGIHDFEDDWFNNFGFEPPASATTGVPGGNVFQTGSVYNITVSDFNTLLTGGSYLMGGNVTGVAVVYVTGGGDININNSFTCGNCGAQNRIILVVTESPVNVDASVAVPSLATYSVSSAPQIHMGIVTSSNVEFPSVYDWPTQTFDMPVVITGPVLSRSIINFDRNLGFLNNYSFPAEMIRYYSRMVYWLTRYEVTNTGSYNFTGLATYDVQWVYSEP</sequence>
<name>A0A3A4ZDV5_UNCKA</name>
<evidence type="ECO:0000313" key="1">
    <source>
        <dbReference type="EMBL" id="RJR27404.1"/>
    </source>
</evidence>
<dbReference type="EMBL" id="QZJF01000012">
    <property type="protein sequence ID" value="RJR27404.1"/>
    <property type="molecule type" value="Genomic_DNA"/>
</dbReference>
<dbReference type="InterPro" id="IPR036844">
    <property type="entry name" value="Hint_dom_sf"/>
</dbReference>
<accession>A0A3A4ZDV5</accession>
<organism evidence="1 2">
    <name type="scientific">candidate division WWE3 bacterium</name>
    <dbReference type="NCBI Taxonomy" id="2053526"/>
    <lineage>
        <taxon>Bacteria</taxon>
        <taxon>Katanobacteria</taxon>
    </lineage>
</organism>
<proteinExistence type="predicted"/>
<evidence type="ECO:0008006" key="3">
    <source>
        <dbReference type="Google" id="ProtNLM"/>
    </source>
</evidence>
<dbReference type="AlphaFoldDB" id="A0A3A4ZDV5"/>